<keyword evidence="2" id="KW-0805">Transcription regulation</keyword>
<dbReference type="PROSITE" id="PS50931">
    <property type="entry name" value="HTH_LYSR"/>
    <property type="match status" value="1"/>
</dbReference>
<dbReference type="SUPFAM" id="SSF53850">
    <property type="entry name" value="Periplasmic binding protein-like II"/>
    <property type="match status" value="1"/>
</dbReference>
<keyword evidence="4" id="KW-0804">Transcription</keyword>
<evidence type="ECO:0000259" key="5">
    <source>
        <dbReference type="PROSITE" id="PS50931"/>
    </source>
</evidence>
<evidence type="ECO:0000256" key="3">
    <source>
        <dbReference type="ARBA" id="ARBA00023125"/>
    </source>
</evidence>
<evidence type="ECO:0000313" key="7">
    <source>
        <dbReference type="Proteomes" id="UP000501648"/>
    </source>
</evidence>
<reference evidence="6 7" key="1">
    <citation type="journal article" date="2012" name="J. Bacteriol.">
        <title>Genome sequence of the pathogenic Herbaspirillum seropedicae strain Os34, isolated from rice roots.</title>
        <authorList>
            <person name="Ye W."/>
            <person name="Ye S."/>
            <person name="Liu J."/>
            <person name="Chang S."/>
            <person name="Chen M."/>
            <person name="Zhu B."/>
            <person name="Guo L."/>
            <person name="An Q."/>
        </authorList>
    </citation>
    <scope>NUCLEOTIDE SEQUENCE [LARGE SCALE GENOMIC DNA]</scope>
    <source>
        <strain evidence="6 7">Os34</strain>
    </source>
</reference>
<dbReference type="InterPro" id="IPR000847">
    <property type="entry name" value="LysR_HTH_N"/>
</dbReference>
<accession>A0A6M3ZLI6</accession>
<gene>
    <name evidence="6" type="ORF">C798_02890</name>
</gene>
<organism evidence="6 7">
    <name type="scientific">Herbaspirillum rubrisubalbicans Os34</name>
    <dbReference type="NCBI Taxonomy" id="1235827"/>
    <lineage>
        <taxon>Bacteria</taxon>
        <taxon>Pseudomonadati</taxon>
        <taxon>Pseudomonadota</taxon>
        <taxon>Betaproteobacteria</taxon>
        <taxon>Burkholderiales</taxon>
        <taxon>Oxalobacteraceae</taxon>
        <taxon>Herbaspirillum</taxon>
    </lineage>
</organism>
<evidence type="ECO:0000256" key="1">
    <source>
        <dbReference type="ARBA" id="ARBA00009437"/>
    </source>
</evidence>
<proteinExistence type="inferred from homology"/>
<evidence type="ECO:0000313" key="6">
    <source>
        <dbReference type="EMBL" id="QJP99212.1"/>
    </source>
</evidence>
<protein>
    <submittedName>
        <fullName evidence="6">LysR family transcriptional regulator</fullName>
    </submittedName>
</protein>
<dbReference type="EMBL" id="CP008956">
    <property type="protein sequence ID" value="QJP99212.1"/>
    <property type="molecule type" value="Genomic_DNA"/>
</dbReference>
<dbReference type="SUPFAM" id="SSF46785">
    <property type="entry name" value="Winged helix' DNA-binding domain"/>
    <property type="match status" value="1"/>
</dbReference>
<dbReference type="InterPro" id="IPR050389">
    <property type="entry name" value="LysR-type_TF"/>
</dbReference>
<feature type="domain" description="HTH lysR-type" evidence="5">
    <location>
        <begin position="4"/>
        <end position="61"/>
    </location>
</feature>
<dbReference type="Pfam" id="PF00126">
    <property type="entry name" value="HTH_1"/>
    <property type="match status" value="1"/>
</dbReference>
<keyword evidence="3" id="KW-0238">DNA-binding</keyword>
<evidence type="ECO:0000256" key="2">
    <source>
        <dbReference type="ARBA" id="ARBA00023015"/>
    </source>
</evidence>
<dbReference type="Gene3D" id="3.40.190.10">
    <property type="entry name" value="Periplasmic binding protein-like II"/>
    <property type="match status" value="2"/>
</dbReference>
<dbReference type="InterPro" id="IPR036388">
    <property type="entry name" value="WH-like_DNA-bd_sf"/>
</dbReference>
<dbReference type="AlphaFoldDB" id="A0A6M3ZLI6"/>
<dbReference type="GO" id="GO:0003700">
    <property type="term" value="F:DNA-binding transcription factor activity"/>
    <property type="evidence" value="ECO:0007669"/>
    <property type="project" value="InterPro"/>
</dbReference>
<dbReference type="InterPro" id="IPR005119">
    <property type="entry name" value="LysR_subst-bd"/>
</dbReference>
<dbReference type="PANTHER" id="PTHR30118:SF15">
    <property type="entry name" value="TRANSCRIPTIONAL REGULATORY PROTEIN"/>
    <property type="match status" value="1"/>
</dbReference>
<dbReference type="InterPro" id="IPR036390">
    <property type="entry name" value="WH_DNA-bd_sf"/>
</dbReference>
<dbReference type="GO" id="GO:0003677">
    <property type="term" value="F:DNA binding"/>
    <property type="evidence" value="ECO:0007669"/>
    <property type="project" value="UniProtKB-KW"/>
</dbReference>
<sequence length="313" mass="33771">MTATDLNLLIALDALIAEASVAGAARRLGLSASAMSRTLTRLRQATGDQLLVRAGRQMVLTPCAEALRERVRNVVHEARSVLRPSVPELDLARLERDFTLRANEGFIEACGAALIDAVTAEAPLVRLRFAPKVERSPLPLREGSADLEIGIANEMGPEVRLQTLFRDRFVGAVRIGHPLASLRRVTAERYCACEHVSASPRGDTRSPLDATLAERGLTRKVVAVVPSYPGALAIVRASDLVTIVPSSFLTTAGAPRTDGSASGIHRFELPVATAPIIVSLMWHPRVELDPAHRWLRDKVRAVCATLARRGAKG</sequence>
<dbReference type="Proteomes" id="UP000501648">
    <property type="component" value="Chromosome"/>
</dbReference>
<dbReference type="CDD" id="cd08460">
    <property type="entry name" value="PBP2_DntR_like_1"/>
    <property type="match status" value="1"/>
</dbReference>
<dbReference type="PANTHER" id="PTHR30118">
    <property type="entry name" value="HTH-TYPE TRANSCRIPTIONAL REGULATOR LEUO-RELATED"/>
    <property type="match status" value="1"/>
</dbReference>
<evidence type="ECO:0000256" key="4">
    <source>
        <dbReference type="ARBA" id="ARBA00023163"/>
    </source>
</evidence>
<dbReference type="RefSeq" id="WP_026052366.1">
    <property type="nucleotide sequence ID" value="NZ_CP008956.1"/>
</dbReference>
<comment type="similarity">
    <text evidence="1">Belongs to the LysR transcriptional regulatory family.</text>
</comment>
<dbReference type="Gene3D" id="1.10.10.10">
    <property type="entry name" value="Winged helix-like DNA-binding domain superfamily/Winged helix DNA-binding domain"/>
    <property type="match status" value="1"/>
</dbReference>
<dbReference type="Pfam" id="PF03466">
    <property type="entry name" value="LysR_substrate"/>
    <property type="match status" value="1"/>
</dbReference>
<name>A0A6M3ZLI6_9BURK</name>